<dbReference type="GO" id="GO:0004177">
    <property type="term" value="F:aminopeptidase activity"/>
    <property type="evidence" value="ECO:0007669"/>
    <property type="project" value="UniProtKB-KW"/>
</dbReference>
<dbReference type="SUPFAM" id="SSF53092">
    <property type="entry name" value="Creatinase/prolidase N-terminal domain"/>
    <property type="match status" value="1"/>
</dbReference>
<keyword evidence="4" id="KW-1185">Reference proteome</keyword>
<dbReference type="AlphaFoldDB" id="A0A934M175"/>
<dbReference type="EMBL" id="JAEIJD010000010">
    <property type="protein sequence ID" value="MBI6630493.1"/>
    <property type="molecule type" value="Genomic_DNA"/>
</dbReference>
<evidence type="ECO:0000259" key="1">
    <source>
        <dbReference type="Pfam" id="PF00557"/>
    </source>
</evidence>
<accession>A0A934M175</accession>
<dbReference type="GO" id="GO:0008235">
    <property type="term" value="F:metalloexopeptidase activity"/>
    <property type="evidence" value="ECO:0007669"/>
    <property type="project" value="UniProtKB-ARBA"/>
</dbReference>
<dbReference type="Gene3D" id="3.40.350.10">
    <property type="entry name" value="Creatinase/prolidase N-terminal domain"/>
    <property type="match status" value="1"/>
</dbReference>
<dbReference type="SUPFAM" id="SSF55920">
    <property type="entry name" value="Creatinase/aminopeptidase"/>
    <property type="match status" value="1"/>
</dbReference>
<dbReference type="InterPro" id="IPR000587">
    <property type="entry name" value="Creatinase_N"/>
</dbReference>
<gene>
    <name evidence="3" type="ORF">JAO82_11465</name>
</gene>
<protein>
    <submittedName>
        <fullName evidence="3">Aminopeptidase P family protein</fullName>
    </submittedName>
</protein>
<feature type="domain" description="Creatinase N-terminal" evidence="2">
    <location>
        <begin position="1"/>
        <end position="127"/>
    </location>
</feature>
<dbReference type="InterPro" id="IPR000994">
    <property type="entry name" value="Pept_M24"/>
</dbReference>
<dbReference type="Proteomes" id="UP000613255">
    <property type="component" value="Unassembled WGS sequence"/>
</dbReference>
<dbReference type="PANTHER" id="PTHR46112">
    <property type="entry name" value="AMINOPEPTIDASE"/>
    <property type="match status" value="1"/>
</dbReference>
<keyword evidence="3" id="KW-0031">Aminopeptidase</keyword>
<evidence type="ECO:0000313" key="3">
    <source>
        <dbReference type="EMBL" id="MBI6630493.1"/>
    </source>
</evidence>
<proteinExistence type="predicted"/>
<dbReference type="InterPro" id="IPR036005">
    <property type="entry name" value="Creatinase/aminopeptidase-like"/>
</dbReference>
<dbReference type="PANTHER" id="PTHR46112:SF2">
    <property type="entry name" value="XAA-PRO AMINOPEPTIDASE P-RELATED"/>
    <property type="match status" value="1"/>
</dbReference>
<dbReference type="InterPro" id="IPR050659">
    <property type="entry name" value="Peptidase_M24B"/>
</dbReference>
<keyword evidence="3" id="KW-0378">Hydrolase</keyword>
<dbReference type="Pfam" id="PF00557">
    <property type="entry name" value="Peptidase_M24"/>
    <property type="match status" value="1"/>
</dbReference>
<feature type="domain" description="Peptidase M24" evidence="1">
    <location>
        <begin position="140"/>
        <end position="342"/>
    </location>
</feature>
<dbReference type="Pfam" id="PF01321">
    <property type="entry name" value="Creatinase_N"/>
    <property type="match status" value="1"/>
</dbReference>
<evidence type="ECO:0000259" key="2">
    <source>
        <dbReference type="Pfam" id="PF01321"/>
    </source>
</evidence>
<reference evidence="3" key="1">
    <citation type="submission" date="2020-12" db="EMBL/GenBank/DDBJ databases">
        <title>Pontibaca salina gen. nov., sp. nov., isolated from marine sediment.</title>
        <authorList>
            <person name="Bo J."/>
            <person name="Wang S."/>
            <person name="Song X."/>
            <person name="Du Z."/>
        </authorList>
    </citation>
    <scope>NUCLEOTIDE SEQUENCE</scope>
    <source>
        <strain evidence="3">S1109L</strain>
    </source>
</reference>
<dbReference type="PRINTS" id="PR00599">
    <property type="entry name" value="MAPEPTIDASE"/>
</dbReference>
<name>A0A934M175_9RHOB</name>
<organism evidence="3 4">
    <name type="scientific">Pontibaca salina</name>
    <dbReference type="NCBI Taxonomy" id="2795731"/>
    <lineage>
        <taxon>Bacteria</taxon>
        <taxon>Pseudomonadati</taxon>
        <taxon>Pseudomonadota</taxon>
        <taxon>Alphaproteobacteria</taxon>
        <taxon>Rhodobacterales</taxon>
        <taxon>Roseobacteraceae</taxon>
        <taxon>Pontibaca</taxon>
    </lineage>
</organism>
<sequence>MRKEGVKALLVQRYENVRYLTCIRPFTSLIYHPRYAAILFDDGRVCLLTEAGDLAHAKAKMPWLDEIRVWPYDNDEIIKNVSDALSENGVSSGQLAFDDVTSPTVLFALQKIFPDLQLIDWTATFGVARARKSPEEIQVIRSAVEIAEVGMAAARDAIGEGVKESVLAARMVASMIEAGADSIATFPQVSTDANRRMASDARLRHGQVVLLDINISYNGYVGDFARTYSVGGPNAEQKHAFHTQIACLDAAIGAVKPGVDIADVHDAVKEVVMSAGLQEHWADYITGHGVGASIGPFEQPLIGSTLGPMRTLEEGMVIAFEPGFFDPKLGPIRNEEMVLVTETGHEVLTKFGYCAKLGAP</sequence>
<dbReference type="InterPro" id="IPR001714">
    <property type="entry name" value="Pept_M24_MAP"/>
</dbReference>
<evidence type="ECO:0000313" key="4">
    <source>
        <dbReference type="Proteomes" id="UP000613255"/>
    </source>
</evidence>
<comment type="caution">
    <text evidence="3">The sequence shown here is derived from an EMBL/GenBank/DDBJ whole genome shotgun (WGS) entry which is preliminary data.</text>
</comment>
<dbReference type="Gene3D" id="3.90.230.10">
    <property type="entry name" value="Creatinase/methionine aminopeptidase superfamily"/>
    <property type="match status" value="1"/>
</dbReference>
<keyword evidence="3" id="KW-0645">Protease</keyword>
<dbReference type="InterPro" id="IPR029149">
    <property type="entry name" value="Creatin/AminoP/Spt16_N"/>
</dbReference>